<protein>
    <submittedName>
        <fullName evidence="1">Uncharacterized protein</fullName>
    </submittedName>
</protein>
<dbReference type="AlphaFoldDB" id="K3ZPB4"/>
<keyword evidence="2" id="KW-1185">Reference proteome</keyword>
<accession>K3ZPB4</accession>
<evidence type="ECO:0000313" key="2">
    <source>
        <dbReference type="Proteomes" id="UP000004995"/>
    </source>
</evidence>
<organism evidence="1 2">
    <name type="scientific">Setaria italica</name>
    <name type="common">Foxtail millet</name>
    <name type="synonym">Panicum italicum</name>
    <dbReference type="NCBI Taxonomy" id="4555"/>
    <lineage>
        <taxon>Eukaryota</taxon>
        <taxon>Viridiplantae</taxon>
        <taxon>Streptophyta</taxon>
        <taxon>Embryophyta</taxon>
        <taxon>Tracheophyta</taxon>
        <taxon>Spermatophyta</taxon>
        <taxon>Magnoliopsida</taxon>
        <taxon>Liliopsida</taxon>
        <taxon>Poales</taxon>
        <taxon>Poaceae</taxon>
        <taxon>PACMAD clade</taxon>
        <taxon>Panicoideae</taxon>
        <taxon>Panicodae</taxon>
        <taxon>Paniceae</taxon>
        <taxon>Cenchrinae</taxon>
        <taxon>Setaria</taxon>
    </lineage>
</organism>
<dbReference type="Gramene" id="KQK93708">
    <property type="protein sequence ID" value="KQK93708"/>
    <property type="gene ID" value="SETIT_028444mg"/>
</dbReference>
<dbReference type="Proteomes" id="UP000004995">
    <property type="component" value="Unassembled WGS sequence"/>
</dbReference>
<proteinExistence type="predicted"/>
<reference evidence="2" key="1">
    <citation type="journal article" date="2012" name="Nat. Biotechnol.">
        <title>Reference genome sequence of the model plant Setaria.</title>
        <authorList>
            <person name="Bennetzen J.L."/>
            <person name="Schmutz J."/>
            <person name="Wang H."/>
            <person name="Percifield R."/>
            <person name="Hawkins J."/>
            <person name="Pontaroli A.C."/>
            <person name="Estep M."/>
            <person name="Feng L."/>
            <person name="Vaughn J.N."/>
            <person name="Grimwood J."/>
            <person name="Jenkins J."/>
            <person name="Barry K."/>
            <person name="Lindquist E."/>
            <person name="Hellsten U."/>
            <person name="Deshpande S."/>
            <person name="Wang X."/>
            <person name="Wu X."/>
            <person name="Mitros T."/>
            <person name="Triplett J."/>
            <person name="Yang X."/>
            <person name="Ye C.Y."/>
            <person name="Mauro-Herrera M."/>
            <person name="Wang L."/>
            <person name="Li P."/>
            <person name="Sharma M."/>
            <person name="Sharma R."/>
            <person name="Ronald P.C."/>
            <person name="Panaud O."/>
            <person name="Kellogg E.A."/>
            <person name="Brutnell T.P."/>
            <person name="Doust A.N."/>
            <person name="Tuskan G.A."/>
            <person name="Rokhsar D."/>
            <person name="Devos K.M."/>
        </authorList>
    </citation>
    <scope>NUCLEOTIDE SEQUENCE [LARGE SCALE GENOMIC DNA]</scope>
    <source>
        <strain evidence="2">cv. Yugu1</strain>
    </source>
</reference>
<dbReference type="HOGENOM" id="CLU_3054003_0_0_1"/>
<evidence type="ECO:0000313" key="1">
    <source>
        <dbReference type="EnsemblPlants" id="KQK93708"/>
    </source>
</evidence>
<dbReference type="InParanoid" id="K3ZPB4"/>
<reference evidence="1" key="2">
    <citation type="submission" date="2018-08" db="UniProtKB">
        <authorList>
            <consortium name="EnsemblPlants"/>
        </authorList>
    </citation>
    <scope>IDENTIFICATION</scope>
    <source>
        <strain evidence="1">Yugu1</strain>
    </source>
</reference>
<name>K3ZPB4_SETIT</name>
<sequence>MIGSGSWSRRAARKKSYQMIFGHGPARWIIRSRITWDINWDINRNRIKSDVASI</sequence>
<dbReference type="EMBL" id="AGNK02004641">
    <property type="status" value="NOT_ANNOTATED_CDS"/>
    <property type="molecule type" value="Genomic_DNA"/>
</dbReference>
<dbReference type="EnsemblPlants" id="KQK93708">
    <property type="protein sequence ID" value="KQK93708"/>
    <property type="gene ID" value="SETIT_028444mg"/>
</dbReference>